<sequence length="106" mass="12098">MSQGSRVRCCVLGCSATYQSTDESGEKVRFFGFPSRPHEIQRKTKWIDNIRLARKDVDGVWSPSKNSKVCSRHFVGNVKGEDPREANYIPTVFPFVSRKTAEKCNR</sequence>
<accession>A0ACB7SU70</accession>
<name>A0ACB7SU70_HYAAI</name>
<reference evidence="1" key="1">
    <citation type="submission" date="2020-05" db="EMBL/GenBank/DDBJ databases">
        <title>Large-scale comparative analyses of tick genomes elucidate their genetic diversity and vector capacities.</title>
        <authorList>
            <person name="Jia N."/>
            <person name="Wang J."/>
            <person name="Shi W."/>
            <person name="Du L."/>
            <person name="Sun Y."/>
            <person name="Zhan W."/>
            <person name="Jiang J."/>
            <person name="Wang Q."/>
            <person name="Zhang B."/>
            <person name="Ji P."/>
            <person name="Sakyi L.B."/>
            <person name="Cui X."/>
            <person name="Yuan T."/>
            <person name="Jiang B."/>
            <person name="Yang W."/>
            <person name="Lam T.T.-Y."/>
            <person name="Chang Q."/>
            <person name="Ding S."/>
            <person name="Wang X."/>
            <person name="Zhu J."/>
            <person name="Ruan X."/>
            <person name="Zhao L."/>
            <person name="Wei J."/>
            <person name="Que T."/>
            <person name="Du C."/>
            <person name="Cheng J."/>
            <person name="Dai P."/>
            <person name="Han X."/>
            <person name="Huang E."/>
            <person name="Gao Y."/>
            <person name="Liu J."/>
            <person name="Shao H."/>
            <person name="Ye R."/>
            <person name="Li L."/>
            <person name="Wei W."/>
            <person name="Wang X."/>
            <person name="Wang C."/>
            <person name="Yang T."/>
            <person name="Huo Q."/>
            <person name="Li W."/>
            <person name="Guo W."/>
            <person name="Chen H."/>
            <person name="Zhou L."/>
            <person name="Ni X."/>
            <person name="Tian J."/>
            <person name="Zhou Y."/>
            <person name="Sheng Y."/>
            <person name="Liu T."/>
            <person name="Pan Y."/>
            <person name="Xia L."/>
            <person name="Li J."/>
            <person name="Zhao F."/>
            <person name="Cao W."/>
        </authorList>
    </citation>
    <scope>NUCLEOTIDE SEQUENCE</scope>
    <source>
        <strain evidence="1">Hyas-2018</strain>
    </source>
</reference>
<organism evidence="1 2">
    <name type="scientific">Hyalomma asiaticum</name>
    <name type="common">Tick</name>
    <dbReference type="NCBI Taxonomy" id="266040"/>
    <lineage>
        <taxon>Eukaryota</taxon>
        <taxon>Metazoa</taxon>
        <taxon>Ecdysozoa</taxon>
        <taxon>Arthropoda</taxon>
        <taxon>Chelicerata</taxon>
        <taxon>Arachnida</taxon>
        <taxon>Acari</taxon>
        <taxon>Parasitiformes</taxon>
        <taxon>Ixodida</taxon>
        <taxon>Ixodoidea</taxon>
        <taxon>Ixodidae</taxon>
        <taxon>Hyalomminae</taxon>
        <taxon>Hyalomma</taxon>
    </lineage>
</organism>
<dbReference type="EMBL" id="CM023482">
    <property type="protein sequence ID" value="KAH6938150.1"/>
    <property type="molecule type" value="Genomic_DNA"/>
</dbReference>
<comment type="caution">
    <text evidence="1">The sequence shown here is derived from an EMBL/GenBank/DDBJ whole genome shotgun (WGS) entry which is preliminary data.</text>
</comment>
<evidence type="ECO:0000313" key="2">
    <source>
        <dbReference type="Proteomes" id="UP000821845"/>
    </source>
</evidence>
<gene>
    <name evidence="1" type="ORF">HPB50_007265</name>
</gene>
<protein>
    <submittedName>
        <fullName evidence="1">Uncharacterized protein</fullName>
    </submittedName>
</protein>
<dbReference type="Proteomes" id="UP000821845">
    <property type="component" value="Chromosome 2"/>
</dbReference>
<evidence type="ECO:0000313" key="1">
    <source>
        <dbReference type="EMBL" id="KAH6938150.1"/>
    </source>
</evidence>
<keyword evidence="2" id="KW-1185">Reference proteome</keyword>
<proteinExistence type="predicted"/>